<feature type="non-terminal residue" evidence="1">
    <location>
        <position position="1"/>
    </location>
</feature>
<dbReference type="AlphaFoldDB" id="A0A0H5RGH8"/>
<dbReference type="EMBL" id="HACM01012225">
    <property type="protein sequence ID" value="CRZ12667.1"/>
    <property type="molecule type" value="Transcribed_RNA"/>
</dbReference>
<feature type="non-terminal residue" evidence="1">
    <location>
        <position position="101"/>
    </location>
</feature>
<reference evidence="1" key="1">
    <citation type="submission" date="2015-04" db="EMBL/GenBank/DDBJ databases">
        <title>The genome sequence of the plant pathogenic Rhizarian Plasmodiophora brassicae reveals insights in its biotrophic life cycle and the origin of chitin synthesis.</title>
        <authorList>
            <person name="Schwelm A."/>
            <person name="Fogelqvist J."/>
            <person name="Knaust A."/>
            <person name="Julke S."/>
            <person name="Lilja T."/>
            <person name="Dhandapani V."/>
            <person name="Bonilla-Rosso G."/>
            <person name="Karlsson M."/>
            <person name="Shevchenko A."/>
            <person name="Choi S.R."/>
            <person name="Kim H.G."/>
            <person name="Park J.Y."/>
            <person name="Lim Y.P."/>
            <person name="Ludwig-Muller J."/>
            <person name="Dixelius C."/>
        </authorList>
    </citation>
    <scope>NUCLEOTIDE SEQUENCE</scope>
    <source>
        <tissue evidence="1">Potato root galls</tissue>
    </source>
</reference>
<protein>
    <submittedName>
        <fullName evidence="1">Uncharacterized protein</fullName>
    </submittedName>
</protein>
<name>A0A0H5RGH8_9EUKA</name>
<evidence type="ECO:0000313" key="1">
    <source>
        <dbReference type="EMBL" id="CRZ12667.1"/>
    </source>
</evidence>
<accession>A0A0H5RGH8</accession>
<sequence>VNFGSRWANEAFPSASLVIRHTGFRRPADRKISRLRPSFVTDKSIYRDGFYRFYSVFEFGAEIFTLILGHDFQPEDESAVFYLGCDPSTAIISMVADSNHS</sequence>
<proteinExistence type="predicted"/>
<organism evidence="1">
    <name type="scientific">Spongospora subterranea</name>
    <dbReference type="NCBI Taxonomy" id="70186"/>
    <lineage>
        <taxon>Eukaryota</taxon>
        <taxon>Sar</taxon>
        <taxon>Rhizaria</taxon>
        <taxon>Endomyxa</taxon>
        <taxon>Phytomyxea</taxon>
        <taxon>Plasmodiophorida</taxon>
        <taxon>Plasmodiophoridae</taxon>
        <taxon>Spongospora</taxon>
    </lineage>
</organism>